<gene>
    <name evidence="1" type="ORF">RND71_035955</name>
</gene>
<sequence>MVNVDLVFHHGDLVEEFISKLGYVGVQQLVVCGPSDRYYEVEDDVGIRTLLALVSDKFDVINIFVVDENELGFSVPNIVDHLEIETATTEVVEVVSDCSSGENDETEMDIILDMILRS</sequence>
<evidence type="ECO:0000313" key="1">
    <source>
        <dbReference type="EMBL" id="KAK4345779.1"/>
    </source>
</evidence>
<accession>A0AAE1R585</accession>
<dbReference type="AlphaFoldDB" id="A0AAE1R585"/>
<protein>
    <submittedName>
        <fullName evidence="1">Uncharacterized protein</fullName>
    </submittedName>
</protein>
<proteinExistence type="predicted"/>
<organism evidence="1 2">
    <name type="scientific">Anisodus tanguticus</name>
    <dbReference type="NCBI Taxonomy" id="243964"/>
    <lineage>
        <taxon>Eukaryota</taxon>
        <taxon>Viridiplantae</taxon>
        <taxon>Streptophyta</taxon>
        <taxon>Embryophyta</taxon>
        <taxon>Tracheophyta</taxon>
        <taxon>Spermatophyta</taxon>
        <taxon>Magnoliopsida</taxon>
        <taxon>eudicotyledons</taxon>
        <taxon>Gunneridae</taxon>
        <taxon>Pentapetalae</taxon>
        <taxon>asterids</taxon>
        <taxon>lamiids</taxon>
        <taxon>Solanales</taxon>
        <taxon>Solanaceae</taxon>
        <taxon>Solanoideae</taxon>
        <taxon>Hyoscyameae</taxon>
        <taxon>Anisodus</taxon>
    </lineage>
</organism>
<reference evidence="1" key="1">
    <citation type="submission" date="2023-12" db="EMBL/GenBank/DDBJ databases">
        <title>Genome assembly of Anisodus tanguticus.</title>
        <authorList>
            <person name="Wang Y.-J."/>
        </authorList>
    </citation>
    <scope>NUCLEOTIDE SEQUENCE</scope>
    <source>
        <strain evidence="1">KB-2021</strain>
        <tissue evidence="1">Leaf</tissue>
    </source>
</reference>
<comment type="caution">
    <text evidence="1">The sequence shown here is derived from an EMBL/GenBank/DDBJ whole genome shotgun (WGS) entry which is preliminary data.</text>
</comment>
<dbReference type="EMBL" id="JAVYJV010000019">
    <property type="protein sequence ID" value="KAK4345779.1"/>
    <property type="molecule type" value="Genomic_DNA"/>
</dbReference>
<dbReference type="Proteomes" id="UP001291623">
    <property type="component" value="Unassembled WGS sequence"/>
</dbReference>
<evidence type="ECO:0000313" key="2">
    <source>
        <dbReference type="Proteomes" id="UP001291623"/>
    </source>
</evidence>
<keyword evidence="2" id="KW-1185">Reference proteome</keyword>
<name>A0AAE1R585_9SOLA</name>